<evidence type="ECO:0000256" key="6">
    <source>
        <dbReference type="SAM" id="MobiDB-lite"/>
    </source>
</evidence>
<comment type="caution">
    <text evidence="9">The sequence shown here is derived from an EMBL/GenBank/DDBJ whole genome shotgun (WGS) entry which is preliminary data.</text>
</comment>
<dbReference type="EMBL" id="JAGXEW010000002">
    <property type="protein sequence ID" value="KAK1174898.1"/>
    <property type="molecule type" value="Genomic_DNA"/>
</dbReference>
<feature type="region of interest" description="Disordered" evidence="6">
    <location>
        <begin position="486"/>
        <end position="533"/>
    </location>
</feature>
<dbReference type="InterPro" id="IPR002999">
    <property type="entry name" value="Tudor"/>
</dbReference>
<feature type="region of interest" description="Disordered" evidence="6">
    <location>
        <begin position="335"/>
        <end position="466"/>
    </location>
</feature>
<dbReference type="GO" id="GO:0004843">
    <property type="term" value="F:cysteine-type deubiquitinase activity"/>
    <property type="evidence" value="ECO:0007669"/>
    <property type="project" value="UniProtKB-EC"/>
</dbReference>
<feature type="compositionally biased region" description="Polar residues" evidence="6">
    <location>
        <begin position="568"/>
        <end position="588"/>
    </location>
</feature>
<feature type="compositionally biased region" description="Polar residues" evidence="6">
    <location>
        <begin position="922"/>
        <end position="939"/>
    </location>
</feature>
<feature type="region of interest" description="Disordered" evidence="6">
    <location>
        <begin position="564"/>
        <end position="614"/>
    </location>
</feature>
<dbReference type="InterPro" id="IPR038765">
    <property type="entry name" value="Papain-like_cys_pep_sf"/>
</dbReference>
<evidence type="ECO:0000259" key="7">
    <source>
        <dbReference type="PROSITE" id="PS50304"/>
    </source>
</evidence>
<proteinExistence type="predicted"/>
<dbReference type="Proteomes" id="UP001230051">
    <property type="component" value="Unassembled WGS sequence"/>
</dbReference>
<evidence type="ECO:0000256" key="3">
    <source>
        <dbReference type="ARBA" id="ARBA00022670"/>
    </source>
</evidence>
<feature type="compositionally biased region" description="Polar residues" evidence="6">
    <location>
        <begin position="774"/>
        <end position="784"/>
    </location>
</feature>
<name>A0AAD8LUG0_ACIOX</name>
<evidence type="ECO:0000256" key="4">
    <source>
        <dbReference type="ARBA" id="ARBA00022786"/>
    </source>
</evidence>
<dbReference type="PANTHER" id="PTHR12419">
    <property type="entry name" value="OTU DOMAIN CONTAINING PROTEIN"/>
    <property type="match status" value="1"/>
</dbReference>
<feature type="region of interest" description="Disordered" evidence="6">
    <location>
        <begin position="774"/>
        <end position="832"/>
    </location>
</feature>
<comment type="catalytic activity">
    <reaction evidence="1">
        <text>Thiol-dependent hydrolysis of ester, thioester, amide, peptide and isopeptide bonds formed by the C-terminal Gly of ubiquitin (a 76-residue protein attached to proteins as an intracellular targeting signal).</text>
        <dbReference type="EC" id="3.4.19.12"/>
    </reaction>
</comment>
<feature type="domain" description="Tudor" evidence="7">
    <location>
        <begin position="285"/>
        <end position="345"/>
    </location>
</feature>
<evidence type="ECO:0000259" key="8">
    <source>
        <dbReference type="PROSITE" id="PS50802"/>
    </source>
</evidence>
<keyword evidence="10" id="KW-1185">Reference proteome</keyword>
<gene>
    <name evidence="9" type="primary">OTUD4</name>
    <name evidence="9" type="ORF">AOXY_G2498</name>
</gene>
<feature type="compositionally biased region" description="Polar residues" evidence="6">
    <location>
        <begin position="486"/>
        <end position="503"/>
    </location>
</feature>
<keyword evidence="5" id="KW-0378">Hydrolase</keyword>
<feature type="region of interest" description="Disordered" evidence="6">
    <location>
        <begin position="975"/>
        <end position="1004"/>
    </location>
</feature>
<dbReference type="GO" id="GO:0016579">
    <property type="term" value="P:protein deubiquitination"/>
    <property type="evidence" value="ECO:0007669"/>
    <property type="project" value="TreeGrafter"/>
</dbReference>
<feature type="compositionally biased region" description="Pro residues" evidence="6">
    <location>
        <begin position="592"/>
        <end position="604"/>
    </location>
</feature>
<feature type="compositionally biased region" description="Basic and acidic residues" evidence="6">
    <location>
        <begin position="453"/>
        <end position="465"/>
    </location>
</feature>
<dbReference type="InterPro" id="IPR003323">
    <property type="entry name" value="OTU_dom"/>
</dbReference>
<dbReference type="Pfam" id="PF02338">
    <property type="entry name" value="OTU"/>
    <property type="match status" value="1"/>
</dbReference>
<feature type="compositionally biased region" description="Basic and acidic residues" evidence="6">
    <location>
        <begin position="504"/>
        <end position="527"/>
    </location>
</feature>
<evidence type="ECO:0000256" key="1">
    <source>
        <dbReference type="ARBA" id="ARBA00000707"/>
    </source>
</evidence>
<dbReference type="GO" id="GO:2000660">
    <property type="term" value="P:negative regulation of interleukin-1-mediated signaling pathway"/>
    <property type="evidence" value="ECO:0007669"/>
    <property type="project" value="TreeGrafter"/>
</dbReference>
<feature type="compositionally biased region" description="Basic and acidic residues" evidence="6">
    <location>
        <begin position="1110"/>
        <end position="1147"/>
    </location>
</feature>
<dbReference type="GO" id="GO:0006508">
    <property type="term" value="P:proteolysis"/>
    <property type="evidence" value="ECO:0007669"/>
    <property type="project" value="UniProtKB-KW"/>
</dbReference>
<dbReference type="SUPFAM" id="SSF63748">
    <property type="entry name" value="Tudor/PWWP/MBT"/>
    <property type="match status" value="1"/>
</dbReference>
<keyword evidence="4" id="KW-0833">Ubl conjugation pathway</keyword>
<evidence type="ECO:0000313" key="9">
    <source>
        <dbReference type="EMBL" id="KAK1174898.1"/>
    </source>
</evidence>
<feature type="compositionally biased region" description="Basic and acidic residues" evidence="6">
    <location>
        <begin position="1166"/>
        <end position="1183"/>
    </location>
</feature>
<evidence type="ECO:0000256" key="2">
    <source>
        <dbReference type="ARBA" id="ARBA00012759"/>
    </source>
</evidence>
<feature type="compositionally biased region" description="Polar residues" evidence="6">
    <location>
        <begin position="416"/>
        <end position="428"/>
    </location>
</feature>
<evidence type="ECO:0000256" key="5">
    <source>
        <dbReference type="ARBA" id="ARBA00022807"/>
    </source>
</evidence>
<dbReference type="InterPro" id="IPR050704">
    <property type="entry name" value="Peptidase_C85-like"/>
</dbReference>
<keyword evidence="5" id="KW-0788">Thiol protease</keyword>
<keyword evidence="3" id="KW-0645">Protease</keyword>
<dbReference type="GO" id="GO:0034122">
    <property type="term" value="P:negative regulation of toll-like receptor signaling pathway"/>
    <property type="evidence" value="ECO:0007669"/>
    <property type="project" value="TreeGrafter"/>
</dbReference>
<sequence length="1183" mass="131333">MDTGLQQGRVSNDCTKNEKLMDEYLRSQGLYRKEIAKDGSCLFRAVAERILHCQSRHLEVRYSCASYLRRNRSKYEAFIEGTFEEYLKRLENPQIWVGEVEMSALSLIYKHDFIIYQEPGKPAVNITDNNFPDKVSLCFLNGNHYDSVYPKQFTEAAALCQSIIYELLYEKVLGVDRSKQTSSLQSYSESDQDAREECESSDESDLDAGDAYWTEGAAESADMNKFRSRYNNQVPKDSSPASAPLSRRVLQSLDPSVYRNVEFDVWLKSKRAQQKIDYFIAAGMQYTTGDKCKVRLDASGRFYKAYIQEVSHDDGPVVVFVEELAAKYSIPLRNLRPPSEESPARGWSTVAEKKAKRPGPVTGQNLHSDAADCRGVKQPTKAAKPLTAGLPKHQQAVPTRASHQQGSAAGQATHSPTEQKQGSRTYPQSGRKCDLDPGYSCTPGENRYFGLSPEERKTKEAKEQSRALFEIQQRDEQAFPALGNQNACPAATQSSDANNPKKTQNTEKRPSRRRVESQEPGEKEPKNQHVKQGLKVEQNKSLNQTHEVRDLTCCANVGEKYQKAVSPSEPTKAQNLNSTPQAFSNHSFTPGPTGPNPAPAPAPAPNRSQTPVSFSPPCLPADPPPYEAAPCCQTGISPVPNAPAMMPQAHVIAAPDAPLPVPLPAIGHPAMPMSQVSALYQDSLYPGFPCNEKGEHVPAPPYSYCKNGDDLPSDKWILRFFFNLGLKAYSCPMWPPHSYLFPLHQAHYNACTMLPKMPSTASYATAWFPEGTAANQSVHSTPDNCTMPIQDHSDPPLQADGRAHGQCEQTDSETQPPPAPPPGTPSPDGEPCSDVNYCVESLPCSSYNQIPIVPRSLVHMGGLQWPAYGPNVFLGRYPVAPSIYPPFHLGYPIQGFPTGNPIAKEYFNVSPADEEERASPVVENSASKDSGHNVSNVQSEGRLGEPQKEVHFQKPLPLGTNTAEKQADWVLSSKEQPLAKSEQGVDSMAEPRSAQAVSESEKGAATTAVYRPVQLVKEGSSSPLFTVGETGLDREWVTNERGSSGRKGDDPKDVAIEQETDNPLHGSHLVKEDLQYEGVHGDATWSKGRSYYNQSFKERRFDDKWAADRREYRDRGSRDGRGYRDPKFAKEKFDHQHSGHTVNGDKRGHYKRARGYRGGRGNFQHSNEEWSYRGKYQRKMEES</sequence>
<feature type="region of interest" description="Disordered" evidence="6">
    <location>
        <begin position="911"/>
        <end position="947"/>
    </location>
</feature>
<evidence type="ECO:0000313" key="10">
    <source>
        <dbReference type="Proteomes" id="UP001230051"/>
    </source>
</evidence>
<reference evidence="9" key="1">
    <citation type="submission" date="2022-02" db="EMBL/GenBank/DDBJ databases">
        <title>Atlantic sturgeon de novo genome assembly.</title>
        <authorList>
            <person name="Stock M."/>
            <person name="Klopp C."/>
            <person name="Guiguen Y."/>
            <person name="Cabau C."/>
            <person name="Parinello H."/>
            <person name="Santidrian Yebra-Pimentel E."/>
            <person name="Kuhl H."/>
            <person name="Dirks R.P."/>
            <person name="Guessner J."/>
            <person name="Wuertz S."/>
            <person name="Du K."/>
            <person name="Schartl M."/>
        </authorList>
    </citation>
    <scope>NUCLEOTIDE SEQUENCE</scope>
    <source>
        <strain evidence="9">STURGEONOMICS-FGT-2020</strain>
        <tissue evidence="9">Whole blood</tissue>
    </source>
</reference>
<organism evidence="9 10">
    <name type="scientific">Acipenser oxyrinchus oxyrinchus</name>
    <dbReference type="NCBI Taxonomy" id="40147"/>
    <lineage>
        <taxon>Eukaryota</taxon>
        <taxon>Metazoa</taxon>
        <taxon>Chordata</taxon>
        <taxon>Craniata</taxon>
        <taxon>Vertebrata</taxon>
        <taxon>Euteleostomi</taxon>
        <taxon>Actinopterygii</taxon>
        <taxon>Chondrostei</taxon>
        <taxon>Acipenseriformes</taxon>
        <taxon>Acipenseridae</taxon>
        <taxon>Acipenser</taxon>
    </lineage>
</organism>
<feature type="compositionally biased region" description="Pro residues" evidence="6">
    <location>
        <begin position="815"/>
        <end position="825"/>
    </location>
</feature>
<dbReference type="SUPFAM" id="SSF54001">
    <property type="entry name" value="Cysteine proteinases"/>
    <property type="match status" value="1"/>
</dbReference>
<dbReference type="EC" id="3.4.19.12" evidence="2"/>
<feature type="domain" description="OTU" evidence="8">
    <location>
        <begin position="30"/>
        <end position="151"/>
    </location>
</feature>
<feature type="region of interest" description="Disordered" evidence="6">
    <location>
        <begin position="1110"/>
        <end position="1183"/>
    </location>
</feature>
<feature type="region of interest" description="Disordered" evidence="6">
    <location>
        <begin position="183"/>
        <end position="208"/>
    </location>
</feature>
<dbReference type="Gene3D" id="3.90.70.80">
    <property type="match status" value="1"/>
</dbReference>
<dbReference type="GO" id="GO:1903093">
    <property type="term" value="P:regulation of protein K48-linked deubiquitination"/>
    <property type="evidence" value="ECO:0007669"/>
    <property type="project" value="TreeGrafter"/>
</dbReference>
<dbReference type="PANTHER" id="PTHR12419:SF9">
    <property type="entry name" value="OTU DOMAIN-CONTAINING PROTEIN 4"/>
    <property type="match status" value="1"/>
</dbReference>
<feature type="compositionally biased region" description="Acidic residues" evidence="6">
    <location>
        <begin position="199"/>
        <end position="208"/>
    </location>
</feature>
<accession>A0AAD8LUG0</accession>
<dbReference type="PROSITE" id="PS50802">
    <property type="entry name" value="OTU"/>
    <property type="match status" value="1"/>
</dbReference>
<feature type="region of interest" description="Disordered" evidence="6">
    <location>
        <begin position="1035"/>
        <end position="1054"/>
    </location>
</feature>
<feature type="compositionally biased region" description="Basic residues" evidence="6">
    <location>
        <begin position="1148"/>
        <end position="1157"/>
    </location>
</feature>
<dbReference type="GO" id="GO:0061578">
    <property type="term" value="F:K63-linked deubiquitinase activity"/>
    <property type="evidence" value="ECO:0007669"/>
    <property type="project" value="TreeGrafter"/>
</dbReference>
<dbReference type="PROSITE" id="PS50304">
    <property type="entry name" value="TUDOR"/>
    <property type="match status" value="1"/>
</dbReference>
<feature type="compositionally biased region" description="Low complexity" evidence="6">
    <location>
        <begin position="401"/>
        <end position="415"/>
    </location>
</feature>
<protein>
    <recommendedName>
        <fullName evidence="2">ubiquitinyl hydrolase 1</fullName>
        <ecNumber evidence="2">3.4.19.12</ecNumber>
    </recommendedName>
</protein>
<dbReference type="AlphaFoldDB" id="A0AAD8LUG0"/>
<dbReference type="CDD" id="cd22794">
    <property type="entry name" value="OTU_OTUD4"/>
    <property type="match status" value="1"/>
</dbReference>